<gene>
    <name evidence="2" type="ORF">NADRNF5_0999</name>
</gene>
<accession>A0A0D5C2X4</accession>
<keyword evidence="1" id="KW-0812">Transmembrane</keyword>
<keyword evidence="1" id="KW-0472">Membrane</keyword>
<dbReference type="KEGG" id="nin:NADRNF5_0999"/>
<name>A0A0D5C2X4_9ARCH</name>
<dbReference type="HOGENOM" id="CLU_351847_0_0_2"/>
<evidence type="ECO:0000313" key="2">
    <source>
        <dbReference type="EMBL" id="AJW70690.1"/>
    </source>
</evidence>
<keyword evidence="1" id="KW-1133">Transmembrane helix</keyword>
<dbReference type="GO" id="GO:0008237">
    <property type="term" value="F:metallopeptidase activity"/>
    <property type="evidence" value="ECO:0007669"/>
    <property type="project" value="InterPro"/>
</dbReference>
<organism evidence="2 3">
    <name type="scientific">Nitrosopumilus adriaticus</name>
    <dbReference type="NCBI Taxonomy" id="1580092"/>
    <lineage>
        <taxon>Archaea</taxon>
        <taxon>Nitrososphaerota</taxon>
        <taxon>Nitrososphaeria</taxon>
        <taxon>Nitrosopumilales</taxon>
        <taxon>Nitrosopumilaceae</taxon>
        <taxon>Nitrosopumilus</taxon>
    </lineage>
</organism>
<proteinExistence type="predicted"/>
<dbReference type="Proteomes" id="UP000032408">
    <property type="component" value="Chromosome"/>
</dbReference>
<reference evidence="3" key="1">
    <citation type="submission" date="2015-03" db="EMBL/GenBank/DDBJ databases">
        <title>Characterization of two novel Thaumarchaeota isolated from the Northern Adriatic Sea.</title>
        <authorList>
            <person name="Bayer B."/>
            <person name="Vojvoda J."/>
            <person name="Offre P."/>
            <person name="Srivastava A."/>
            <person name="Elisabeth N."/>
            <person name="Garcia J.A.L."/>
            <person name="Schleper C."/>
            <person name="Herndl G.J."/>
        </authorList>
    </citation>
    <scope>NUCLEOTIDE SEQUENCE [LARGE SCALE GENOMIC DNA]</scope>
    <source>
        <strain evidence="3">NF5</strain>
    </source>
</reference>
<dbReference type="AlphaFoldDB" id="A0A0D5C2X4"/>
<reference evidence="2 3" key="2">
    <citation type="journal article" date="2016" name="ISME J.">
        <title>Physiological and genomic characterization of two novel marine thaumarchaeal strains indicates niche differentiation.</title>
        <authorList>
            <person name="Bayer B."/>
            <person name="Vojvoda J."/>
            <person name="Offre P."/>
            <person name="Alves R.J."/>
            <person name="Elisabeth N.H."/>
            <person name="Garcia J.A."/>
            <person name="Volland J.M."/>
            <person name="Srivastava A."/>
            <person name="Schleper C."/>
            <person name="Herndl G.J."/>
        </authorList>
    </citation>
    <scope>NUCLEOTIDE SEQUENCE [LARGE SCALE GENOMIC DNA]</scope>
    <source>
        <strain evidence="2 3">NF5</strain>
    </source>
</reference>
<evidence type="ECO:0000313" key="3">
    <source>
        <dbReference type="Proteomes" id="UP000032408"/>
    </source>
</evidence>
<dbReference type="STRING" id="1580092.NADRNF5_0999"/>
<dbReference type="Gene3D" id="3.40.390.10">
    <property type="entry name" value="Collagenase (Catalytic Domain)"/>
    <property type="match status" value="1"/>
</dbReference>
<dbReference type="EMBL" id="CP011070">
    <property type="protein sequence ID" value="AJW70690.1"/>
    <property type="molecule type" value="Genomic_DNA"/>
</dbReference>
<sequence>MGGMEKLIGTSLPILFTILFLINTPNVNAQSVEEFGFDQHPYVVSSATPTHGGLMYYNFDLAGNGNPNDSKVAQIISSCYSEPFPVFLNETSGLDDGWLYSKRINFVDTLCPNPNSTPPSTTNVDFDMHVDPTSTDPLQANLTTSVFLTDSSDIVPPSLSGLQWSPKKSDGNYAVCVNDVDNDAICDEFENNVSHLEINYPPGTSIYKLNDTTSLGNCDYFALIDSSVPCSGSDKKDLWIEFDYMESFPLNDDALKDVRESFWKHDIRVHFIVDEAIPNQEYLKPGGVNHFRFFGTDQVKSFYFGTPTERDALDWNSLGWKQKKQVFHYGLSIDKQKGAPTTSGFAEKLGNDFGISYGGWPSGVPTHSAYQSGTIMHEIGHNLGLDHGGDYADPLNCKPNYVSVMSYSRQLPTIYAQPLIDFSNATIQSLDETQLSEINGIGNLPDEYSDGVVIVYGPTPEYIEITENNQDIDWNQDGSIEQSPVQAEINYLIDEGCGLVEYTSLSGHNDWESLNFDSRGTGNWVDGRMTSPCKYDPKDEGKSNSCKSDNPYHGNPMGKNILSKYADTKNKKDFIPNWNERVWFGGAEEFTSELAREHFLANAKIINNTFQNLPDESFIDDPKSIKEIYKKSIKKVVSLIEQHEYVQSAEELESLLGTIDGENGDDLIKSDFTTKPIKQLKNSISTQESLGSGGIILYKNKVSKCEKDEVSDNSGLCFKKSELCKPNQILDETGVCVPKGNFCGSGTVYKDGVCLMEGKSPGKQDLSIVYGSIGAVIASIAFAVFMASKYTSLKSKISK</sequence>
<keyword evidence="3" id="KW-1185">Reference proteome</keyword>
<protein>
    <submittedName>
        <fullName evidence="2">Uncharacterized protein</fullName>
    </submittedName>
</protein>
<dbReference type="SUPFAM" id="SSF55486">
    <property type="entry name" value="Metalloproteases ('zincins'), catalytic domain"/>
    <property type="match status" value="1"/>
</dbReference>
<feature type="transmembrane region" description="Helical" evidence="1">
    <location>
        <begin position="768"/>
        <end position="787"/>
    </location>
</feature>
<evidence type="ECO:0000256" key="1">
    <source>
        <dbReference type="SAM" id="Phobius"/>
    </source>
</evidence>
<dbReference type="InterPro" id="IPR024079">
    <property type="entry name" value="MetalloPept_cat_dom_sf"/>
</dbReference>